<keyword evidence="3" id="KW-1185">Reference proteome</keyword>
<feature type="region of interest" description="Disordered" evidence="1">
    <location>
        <begin position="28"/>
        <end position="86"/>
    </location>
</feature>
<evidence type="ECO:0000313" key="2">
    <source>
        <dbReference type="EMBL" id="MCE0481454.1"/>
    </source>
</evidence>
<dbReference type="Proteomes" id="UP000823775">
    <property type="component" value="Unassembled WGS sequence"/>
</dbReference>
<name>A0ABS8VNR9_DATST</name>
<protein>
    <submittedName>
        <fullName evidence="2">Uncharacterized protein</fullName>
    </submittedName>
</protein>
<evidence type="ECO:0000313" key="3">
    <source>
        <dbReference type="Proteomes" id="UP000823775"/>
    </source>
</evidence>
<organism evidence="2 3">
    <name type="scientific">Datura stramonium</name>
    <name type="common">Jimsonweed</name>
    <name type="synonym">Common thornapple</name>
    <dbReference type="NCBI Taxonomy" id="4076"/>
    <lineage>
        <taxon>Eukaryota</taxon>
        <taxon>Viridiplantae</taxon>
        <taxon>Streptophyta</taxon>
        <taxon>Embryophyta</taxon>
        <taxon>Tracheophyta</taxon>
        <taxon>Spermatophyta</taxon>
        <taxon>Magnoliopsida</taxon>
        <taxon>eudicotyledons</taxon>
        <taxon>Gunneridae</taxon>
        <taxon>Pentapetalae</taxon>
        <taxon>asterids</taxon>
        <taxon>lamiids</taxon>
        <taxon>Solanales</taxon>
        <taxon>Solanaceae</taxon>
        <taxon>Solanoideae</taxon>
        <taxon>Datureae</taxon>
        <taxon>Datura</taxon>
    </lineage>
</organism>
<evidence type="ECO:0000256" key="1">
    <source>
        <dbReference type="SAM" id="MobiDB-lite"/>
    </source>
</evidence>
<accession>A0ABS8VNR9</accession>
<gene>
    <name evidence="2" type="ORF">HAX54_039226</name>
</gene>
<proteinExistence type="predicted"/>
<sequence length="131" mass="14657">MATGLSNMESIMLKLQKSSRPVCNIGALENNNNNNNNSVLNAKQDGRPFTRRQPRSLGVHSGSHAGPYGDIDPIRAHEVGPGGEQPRWTYMNKVPFSDQKVDLELLGLDKYKPSLICFEKQESSKDYNLQR</sequence>
<comment type="caution">
    <text evidence="2">The sequence shown here is derived from an EMBL/GenBank/DDBJ whole genome shotgun (WGS) entry which is preliminary data.</text>
</comment>
<dbReference type="EMBL" id="JACEIK010005419">
    <property type="protein sequence ID" value="MCE0481454.1"/>
    <property type="molecule type" value="Genomic_DNA"/>
</dbReference>
<reference evidence="2 3" key="1">
    <citation type="journal article" date="2021" name="BMC Genomics">
        <title>Datura genome reveals duplications of psychoactive alkaloid biosynthetic genes and high mutation rate following tissue culture.</title>
        <authorList>
            <person name="Rajewski A."/>
            <person name="Carter-House D."/>
            <person name="Stajich J."/>
            <person name="Litt A."/>
        </authorList>
    </citation>
    <scope>NUCLEOTIDE SEQUENCE [LARGE SCALE GENOMIC DNA]</scope>
    <source>
        <strain evidence="2">AR-01</strain>
    </source>
</reference>